<dbReference type="PANTHER" id="PTHR42789">
    <property type="entry name" value="D-ISOMER SPECIFIC 2-HYDROXYACID DEHYDROGENASE FAMILY PROTEIN (AFU_ORTHOLOGUE AFUA_6G10090)"/>
    <property type="match status" value="1"/>
</dbReference>
<evidence type="ECO:0000313" key="7">
    <source>
        <dbReference type="EMBL" id="RAI02289.1"/>
    </source>
</evidence>
<organism evidence="7 8">
    <name type="scientific">Acuticoccus sediminis</name>
    <dbReference type="NCBI Taxonomy" id="2184697"/>
    <lineage>
        <taxon>Bacteria</taxon>
        <taxon>Pseudomonadati</taxon>
        <taxon>Pseudomonadota</taxon>
        <taxon>Alphaproteobacteria</taxon>
        <taxon>Hyphomicrobiales</taxon>
        <taxon>Amorphaceae</taxon>
        <taxon>Acuticoccus</taxon>
    </lineage>
</organism>
<keyword evidence="3" id="KW-0520">NAD</keyword>
<keyword evidence="2 4" id="KW-0560">Oxidoreductase</keyword>
<dbReference type="SUPFAM" id="SSF51735">
    <property type="entry name" value="NAD(P)-binding Rossmann-fold domains"/>
    <property type="match status" value="1"/>
</dbReference>
<dbReference type="OrthoDB" id="9793626at2"/>
<evidence type="ECO:0000256" key="1">
    <source>
        <dbReference type="ARBA" id="ARBA00005854"/>
    </source>
</evidence>
<comment type="caution">
    <text evidence="7">The sequence shown here is derived from an EMBL/GenBank/DDBJ whole genome shotgun (WGS) entry which is preliminary data.</text>
</comment>
<evidence type="ECO:0000259" key="6">
    <source>
        <dbReference type="Pfam" id="PF02826"/>
    </source>
</evidence>
<evidence type="ECO:0000256" key="2">
    <source>
        <dbReference type="ARBA" id="ARBA00023002"/>
    </source>
</evidence>
<accession>A0A8B2NUW1</accession>
<dbReference type="FunFam" id="3.40.50.720:FF:000203">
    <property type="entry name" value="D-3-phosphoglycerate dehydrogenase (SerA)"/>
    <property type="match status" value="1"/>
</dbReference>
<proteinExistence type="inferred from homology"/>
<gene>
    <name evidence="7" type="ORF">DLJ53_13065</name>
</gene>
<dbReference type="Pfam" id="PF00389">
    <property type="entry name" value="2-Hacid_dh"/>
    <property type="match status" value="1"/>
</dbReference>
<evidence type="ECO:0000259" key="5">
    <source>
        <dbReference type="Pfam" id="PF00389"/>
    </source>
</evidence>
<comment type="similarity">
    <text evidence="1 4">Belongs to the D-isomer specific 2-hydroxyacid dehydrogenase family.</text>
</comment>
<dbReference type="InterPro" id="IPR006140">
    <property type="entry name" value="D-isomer_DH_NAD-bd"/>
</dbReference>
<reference evidence="7 8" key="1">
    <citation type="submission" date="2018-05" db="EMBL/GenBank/DDBJ databases">
        <title>Acuticoccus sediminis sp. nov., isolated from deep-sea sediment of Indian Ocean.</title>
        <authorList>
            <person name="Liu X."/>
            <person name="Lai Q."/>
            <person name="Du Y."/>
            <person name="Sun F."/>
            <person name="Zhang X."/>
            <person name="Wang S."/>
            <person name="Shao Z."/>
        </authorList>
    </citation>
    <scope>NUCLEOTIDE SEQUENCE [LARGE SCALE GENOMIC DNA]</scope>
    <source>
        <strain evidence="7 8">PTG4-2</strain>
    </source>
</reference>
<dbReference type="Pfam" id="PF02826">
    <property type="entry name" value="2-Hacid_dh_C"/>
    <property type="match status" value="1"/>
</dbReference>
<dbReference type="GO" id="GO:0016616">
    <property type="term" value="F:oxidoreductase activity, acting on the CH-OH group of donors, NAD or NADP as acceptor"/>
    <property type="evidence" value="ECO:0007669"/>
    <property type="project" value="InterPro"/>
</dbReference>
<dbReference type="SUPFAM" id="SSF52283">
    <property type="entry name" value="Formate/glycerate dehydrogenase catalytic domain-like"/>
    <property type="match status" value="1"/>
</dbReference>
<dbReference type="GO" id="GO:0051287">
    <property type="term" value="F:NAD binding"/>
    <property type="evidence" value="ECO:0007669"/>
    <property type="project" value="InterPro"/>
</dbReference>
<name>A0A8B2NUW1_9HYPH</name>
<evidence type="ECO:0000256" key="4">
    <source>
        <dbReference type="RuleBase" id="RU003719"/>
    </source>
</evidence>
<dbReference type="Gene3D" id="3.40.50.720">
    <property type="entry name" value="NAD(P)-binding Rossmann-like Domain"/>
    <property type="match status" value="2"/>
</dbReference>
<dbReference type="EMBL" id="QHHQ01000002">
    <property type="protein sequence ID" value="RAI02289.1"/>
    <property type="molecule type" value="Genomic_DNA"/>
</dbReference>
<sequence>MTAPVYVDCSAAMRRLLTPERLALAPGLRIHDGDPAPGAIVEVIGDAERMLNGHTMMDGALMDRVPALKCVVFLGTGASSYIDLAAAEARGIEVRTVQGYGDRSVAEHTIALLFAAARRIAVQDAALRRGTWAPLEGTTLQGRTLGVIGTGGIGREVIRIAAALGMNVVAWARRPEAGDLPCTFLPLDRLLREADVVSLHLALTPQTTGFLGRAELGAMKPGAILVNTARAALVDRDALLDALREGTLGHAALDVFDEEPLPPGSPLTGLDNVTLTPHVGFKTPEAATRLLEEALRLLSR</sequence>
<keyword evidence="8" id="KW-1185">Reference proteome</keyword>
<feature type="domain" description="D-isomer specific 2-hydroxyacid dehydrogenase catalytic" evidence="5">
    <location>
        <begin position="50"/>
        <end position="295"/>
    </location>
</feature>
<dbReference type="PANTHER" id="PTHR42789:SF1">
    <property type="entry name" value="D-ISOMER SPECIFIC 2-HYDROXYACID DEHYDROGENASE FAMILY PROTEIN (AFU_ORTHOLOGUE AFUA_6G10090)"/>
    <property type="match status" value="1"/>
</dbReference>
<evidence type="ECO:0000256" key="3">
    <source>
        <dbReference type="ARBA" id="ARBA00023027"/>
    </source>
</evidence>
<protein>
    <submittedName>
        <fullName evidence="7">3-phosphoglycerate dehydrogenase</fullName>
    </submittedName>
</protein>
<dbReference type="AlphaFoldDB" id="A0A8B2NUW1"/>
<dbReference type="InterPro" id="IPR050857">
    <property type="entry name" value="D-2-hydroxyacid_DH"/>
</dbReference>
<dbReference type="InterPro" id="IPR006139">
    <property type="entry name" value="D-isomer_2_OHA_DH_cat_dom"/>
</dbReference>
<evidence type="ECO:0000313" key="8">
    <source>
        <dbReference type="Proteomes" id="UP000249590"/>
    </source>
</evidence>
<dbReference type="Proteomes" id="UP000249590">
    <property type="component" value="Unassembled WGS sequence"/>
</dbReference>
<dbReference type="InterPro" id="IPR036291">
    <property type="entry name" value="NAD(P)-bd_dom_sf"/>
</dbReference>
<feature type="domain" description="D-isomer specific 2-hydroxyacid dehydrogenase NAD-binding" evidence="6">
    <location>
        <begin position="110"/>
        <end position="280"/>
    </location>
</feature>